<dbReference type="Proteomes" id="UP000076852">
    <property type="component" value="Chromosome 1"/>
</dbReference>
<name>A0A160FH35_9BURK</name>
<keyword evidence="4" id="KW-1185">Reference proteome</keyword>
<dbReference type="KEGG" id="buz:AYM40_02890"/>
<keyword evidence="2" id="KW-1133">Transmembrane helix</keyword>
<keyword evidence="2" id="KW-0812">Transmembrane</keyword>
<feature type="region of interest" description="Disordered" evidence="1">
    <location>
        <begin position="147"/>
        <end position="167"/>
    </location>
</feature>
<evidence type="ECO:0000256" key="1">
    <source>
        <dbReference type="SAM" id="MobiDB-lite"/>
    </source>
</evidence>
<evidence type="ECO:0000313" key="3">
    <source>
        <dbReference type="EMBL" id="ANB71432.1"/>
    </source>
</evidence>
<organism evidence="3 4">
    <name type="scientific">Paraburkholderia phytofirmans OLGA172</name>
    <dbReference type="NCBI Taxonomy" id="1417228"/>
    <lineage>
        <taxon>Bacteria</taxon>
        <taxon>Pseudomonadati</taxon>
        <taxon>Pseudomonadota</taxon>
        <taxon>Betaproteobacteria</taxon>
        <taxon>Burkholderiales</taxon>
        <taxon>Burkholderiaceae</taxon>
        <taxon>Paraburkholderia</taxon>
    </lineage>
</organism>
<feature type="transmembrane region" description="Helical" evidence="2">
    <location>
        <begin position="20"/>
        <end position="41"/>
    </location>
</feature>
<dbReference type="AlphaFoldDB" id="A0A160FH35"/>
<evidence type="ECO:0000313" key="4">
    <source>
        <dbReference type="Proteomes" id="UP000076852"/>
    </source>
</evidence>
<gene>
    <name evidence="3" type="ORF">AYM40_02890</name>
</gene>
<reference evidence="3 4" key="1">
    <citation type="journal article" date="2016" name="Gene">
        <title>PacBio SMRT assembly of a complex multi-replicon genome reveals chlorocatechol degradative operon in a region of genome plasticity.</title>
        <authorList>
            <person name="Ricker N."/>
            <person name="Shen S.Y."/>
            <person name="Goordial J."/>
            <person name="Jin S."/>
            <person name="Fulthorpe R.R."/>
        </authorList>
    </citation>
    <scope>NUCLEOTIDE SEQUENCE [LARGE SCALE GENOMIC DNA]</scope>
    <source>
        <strain evidence="3 4">OLGA172</strain>
    </source>
</reference>
<protein>
    <submittedName>
        <fullName evidence="3">Uncharacterized protein</fullName>
    </submittedName>
</protein>
<keyword evidence="2" id="KW-0472">Membrane</keyword>
<sequence>MHAASPHTRNTATPRFGWGLVMSATLTLASFVLILAAVVIFEGNGRDGRTRQPVALVHSTPTSVDTAAATPTANAASSGLSPVAERLEAAPAPAGSAGELARARACALAKAWPCVMEAASAVLALEGGNTEAQTLLQRAIVEGGWRSETTPAKPVTEEVSASGVQDRSRRLALSIRRGRHGGLAEPTH</sequence>
<dbReference type="EMBL" id="CP014578">
    <property type="protein sequence ID" value="ANB71432.1"/>
    <property type="molecule type" value="Genomic_DNA"/>
</dbReference>
<evidence type="ECO:0000256" key="2">
    <source>
        <dbReference type="SAM" id="Phobius"/>
    </source>
</evidence>
<proteinExistence type="predicted"/>
<accession>A0A160FH35</accession>